<dbReference type="InterPro" id="IPR036034">
    <property type="entry name" value="PDZ_sf"/>
</dbReference>
<evidence type="ECO:0000259" key="1">
    <source>
        <dbReference type="PROSITE" id="PS50020"/>
    </source>
</evidence>
<dbReference type="Gene3D" id="2.30.42.10">
    <property type="match status" value="1"/>
</dbReference>
<evidence type="ECO:0008006" key="7">
    <source>
        <dbReference type="Google" id="ProtNLM"/>
    </source>
</evidence>
<dbReference type="AlphaFoldDB" id="A0A7R9A3A4"/>
<dbReference type="GO" id="GO:0007165">
    <property type="term" value="P:signal transduction"/>
    <property type="evidence" value="ECO:0007669"/>
    <property type="project" value="InterPro"/>
</dbReference>
<organism evidence="5">
    <name type="scientific">Darwinula stevensoni</name>
    <dbReference type="NCBI Taxonomy" id="69355"/>
    <lineage>
        <taxon>Eukaryota</taxon>
        <taxon>Metazoa</taxon>
        <taxon>Ecdysozoa</taxon>
        <taxon>Arthropoda</taxon>
        <taxon>Crustacea</taxon>
        <taxon>Oligostraca</taxon>
        <taxon>Ostracoda</taxon>
        <taxon>Podocopa</taxon>
        <taxon>Podocopida</taxon>
        <taxon>Darwinulocopina</taxon>
        <taxon>Darwinuloidea</taxon>
        <taxon>Darwinulidae</taxon>
        <taxon>Darwinula</taxon>
    </lineage>
</organism>
<dbReference type="InterPro" id="IPR000159">
    <property type="entry name" value="RA_dom"/>
</dbReference>
<evidence type="ECO:0000313" key="5">
    <source>
        <dbReference type="EMBL" id="CAD7244593.1"/>
    </source>
</evidence>
<dbReference type="EMBL" id="LR900185">
    <property type="protein sequence ID" value="CAD7244593.1"/>
    <property type="molecule type" value="Genomic_DNA"/>
</dbReference>
<dbReference type="GO" id="GO:0009887">
    <property type="term" value="P:animal organ morphogenesis"/>
    <property type="evidence" value="ECO:0007669"/>
    <property type="project" value="UniProtKB-ARBA"/>
</dbReference>
<evidence type="ECO:0000313" key="6">
    <source>
        <dbReference type="Proteomes" id="UP000677054"/>
    </source>
</evidence>
<dbReference type="Gene3D" id="1.20.80.10">
    <property type="match status" value="1"/>
</dbReference>
<accession>A0A7R9A3A4</accession>
<dbReference type="CDD" id="cd17088">
    <property type="entry name" value="FERM_F1_FRMPD1_like"/>
    <property type="match status" value="1"/>
</dbReference>
<keyword evidence="6" id="KW-1185">Reference proteome</keyword>
<reference evidence="5" key="1">
    <citation type="submission" date="2020-11" db="EMBL/GenBank/DDBJ databases">
        <authorList>
            <person name="Tran Van P."/>
        </authorList>
    </citation>
    <scope>NUCLEOTIDE SEQUENCE</scope>
</reference>
<dbReference type="InterPro" id="IPR001478">
    <property type="entry name" value="PDZ"/>
</dbReference>
<dbReference type="GO" id="GO:0048731">
    <property type="term" value="P:system development"/>
    <property type="evidence" value="ECO:0007669"/>
    <property type="project" value="UniProtKB-ARBA"/>
</dbReference>
<dbReference type="InterPro" id="IPR019749">
    <property type="entry name" value="Band_41_domain"/>
</dbReference>
<dbReference type="Gene3D" id="2.20.70.10">
    <property type="match status" value="1"/>
</dbReference>
<dbReference type="PROSITE" id="PS50106">
    <property type="entry name" value="PDZ"/>
    <property type="match status" value="1"/>
</dbReference>
<dbReference type="Proteomes" id="UP000677054">
    <property type="component" value="Unassembled WGS sequence"/>
</dbReference>
<proteinExistence type="predicted"/>
<feature type="domain" description="Ras-associating" evidence="4">
    <location>
        <begin position="289"/>
        <end position="387"/>
    </location>
</feature>
<feature type="domain" description="WW" evidence="1">
    <location>
        <begin position="109"/>
        <end position="142"/>
    </location>
</feature>
<dbReference type="PROSITE" id="PS50057">
    <property type="entry name" value="FERM_3"/>
    <property type="match status" value="1"/>
</dbReference>
<sequence length="582" mass="64489">MTTCNLKHLRSVLFSRSQPQVYDRRIYAACAAVYPARTACWAGWEESGGKSVIVRCRVAGSYQSSPEGADDWEEKMKLAGSASVYLPFRHATGTSSWLPPVDCWEGVPRGLPYGWEAATDKEGKTYFINHVNKTTTYTDPRGKDVDPDPPMPRHLELSRHSEYGFGFVAGSEKPVIVRFVTEGGPSEGKLLPGDQILAINGEDVKAAPRDHVIQLVRACTHSVRLTVCQPPLDNSARKSALLSAAKKAKLKNHPSRVRFAEGVVINGATPYSPSTFSTNESCVPFMPNVLKVFLENGQTKSFKYDSSTTVGDVMESLQGKLSIQCMEHFALVVEHIRSIRKNKLTLLDPEESLARIAARPGAQHLRCLFRVTFVPKDAYELLRKDSVAFEYLYTQCCNDVVNERFAPELKYEVALRLAALHIQQHAMSQNLQGKITVKVIEKEFGLEKFVPASLIETMKRKELRKLLSHFLKQVQQLSAPGQKQLSALQAKLHYLNIIAQLPSYGAKCFPTNLRDGNVDTVILVSPKFGLSQISPLRSTMSMGGMGARIGIKNPVVDPSLPREDLSVRCSSPLFVAGMALRL</sequence>
<dbReference type="Gene3D" id="3.10.20.90">
    <property type="entry name" value="Phosphatidylinositol 3-kinase Catalytic Subunit, Chain A, domain 1"/>
    <property type="match status" value="1"/>
</dbReference>
<dbReference type="CDD" id="cd14473">
    <property type="entry name" value="FERM_B-lobe"/>
    <property type="match status" value="1"/>
</dbReference>
<dbReference type="FunFam" id="2.30.42.10:FF:000053">
    <property type="entry name" value="FERM and PDZ domain-containing protein 4"/>
    <property type="match status" value="1"/>
</dbReference>
<gene>
    <name evidence="5" type="ORF">DSTB1V02_LOCUS4487</name>
</gene>
<protein>
    <recommendedName>
        <fullName evidence="7">FERM and PDZ domain-containing protein 4</fullName>
    </recommendedName>
</protein>
<dbReference type="Pfam" id="PF21989">
    <property type="entry name" value="RA_2"/>
    <property type="match status" value="1"/>
</dbReference>
<dbReference type="PROSITE" id="PS50020">
    <property type="entry name" value="WW_DOMAIN_2"/>
    <property type="match status" value="1"/>
</dbReference>
<dbReference type="GO" id="GO:0071944">
    <property type="term" value="C:cell periphery"/>
    <property type="evidence" value="ECO:0007669"/>
    <property type="project" value="UniProtKB-ARBA"/>
</dbReference>
<dbReference type="SUPFAM" id="SSF50156">
    <property type="entry name" value="PDZ domain-like"/>
    <property type="match status" value="1"/>
</dbReference>
<evidence type="ECO:0000259" key="2">
    <source>
        <dbReference type="PROSITE" id="PS50057"/>
    </source>
</evidence>
<name>A0A7R9A3A4_9CRUS</name>
<dbReference type="InterPro" id="IPR029071">
    <property type="entry name" value="Ubiquitin-like_domsf"/>
</dbReference>
<feature type="domain" description="PDZ" evidence="3">
    <location>
        <begin position="154"/>
        <end position="231"/>
    </location>
</feature>
<dbReference type="SMART" id="SM00456">
    <property type="entry name" value="WW"/>
    <property type="match status" value="1"/>
</dbReference>
<evidence type="ECO:0000259" key="4">
    <source>
        <dbReference type="PROSITE" id="PS50200"/>
    </source>
</evidence>
<evidence type="ECO:0000259" key="3">
    <source>
        <dbReference type="PROSITE" id="PS50106"/>
    </source>
</evidence>
<dbReference type="PANTHER" id="PTHR46221">
    <property type="entry name" value="FERM AND PDZ DOMAIN-CONTAINING PROTEIN FAMILY MEMBER"/>
    <property type="match status" value="1"/>
</dbReference>
<dbReference type="InterPro" id="IPR014352">
    <property type="entry name" value="FERM/acyl-CoA-bd_prot_sf"/>
</dbReference>
<dbReference type="InterPro" id="IPR036020">
    <property type="entry name" value="WW_dom_sf"/>
</dbReference>
<dbReference type="InterPro" id="IPR035963">
    <property type="entry name" value="FERM_2"/>
</dbReference>
<dbReference type="SMART" id="SM00295">
    <property type="entry name" value="B41"/>
    <property type="match status" value="1"/>
</dbReference>
<dbReference type="InterPro" id="IPR000299">
    <property type="entry name" value="FERM_domain"/>
</dbReference>
<dbReference type="Pfam" id="PF00373">
    <property type="entry name" value="FERM_M"/>
    <property type="match status" value="1"/>
</dbReference>
<feature type="domain" description="FERM" evidence="2">
    <location>
        <begin position="288"/>
        <end position="582"/>
    </location>
</feature>
<dbReference type="PANTHER" id="PTHR46221:SF3">
    <property type="entry name" value="FERM AND PDZ DOMAIN-CONTAINING PROTEIN 4"/>
    <property type="match status" value="1"/>
</dbReference>
<dbReference type="Pfam" id="PF00397">
    <property type="entry name" value="WW"/>
    <property type="match status" value="1"/>
</dbReference>
<dbReference type="SMART" id="SM00228">
    <property type="entry name" value="PDZ"/>
    <property type="match status" value="1"/>
</dbReference>
<dbReference type="PROSITE" id="PS50200">
    <property type="entry name" value="RA"/>
    <property type="match status" value="1"/>
</dbReference>
<dbReference type="InterPro" id="IPR019748">
    <property type="entry name" value="FERM_central"/>
</dbReference>
<dbReference type="SUPFAM" id="SSF51045">
    <property type="entry name" value="WW domain"/>
    <property type="match status" value="1"/>
</dbReference>
<dbReference type="PROSITE" id="PS01159">
    <property type="entry name" value="WW_DOMAIN_1"/>
    <property type="match status" value="1"/>
</dbReference>
<dbReference type="Pfam" id="PF00595">
    <property type="entry name" value="PDZ"/>
    <property type="match status" value="1"/>
</dbReference>
<dbReference type="CDD" id="cd00201">
    <property type="entry name" value="WW"/>
    <property type="match status" value="1"/>
</dbReference>
<dbReference type="EMBL" id="CAJPEV010000668">
    <property type="protein sequence ID" value="CAG0887439.1"/>
    <property type="molecule type" value="Genomic_DNA"/>
</dbReference>
<dbReference type="InterPro" id="IPR001202">
    <property type="entry name" value="WW_dom"/>
</dbReference>
<dbReference type="OrthoDB" id="5859304at2759"/>
<dbReference type="SUPFAM" id="SSF47031">
    <property type="entry name" value="Second domain of FERM"/>
    <property type="match status" value="1"/>
</dbReference>
<dbReference type="SUPFAM" id="SSF54236">
    <property type="entry name" value="Ubiquitin-like"/>
    <property type="match status" value="1"/>
</dbReference>
<dbReference type="CDD" id="cd06769">
    <property type="entry name" value="PDZ_FRMPD1_3_4-like"/>
    <property type="match status" value="1"/>
</dbReference>